<keyword evidence="2" id="KW-1185">Reference proteome</keyword>
<dbReference type="CDD" id="cd00093">
    <property type="entry name" value="HTH_XRE"/>
    <property type="match status" value="1"/>
</dbReference>
<name>A0A7I8C2T0_9BURK</name>
<dbReference type="GO" id="GO:0003677">
    <property type="term" value="F:DNA binding"/>
    <property type="evidence" value="ECO:0007669"/>
    <property type="project" value="InterPro"/>
</dbReference>
<dbReference type="SUPFAM" id="SSF47413">
    <property type="entry name" value="lambda repressor-like DNA-binding domains"/>
    <property type="match status" value="1"/>
</dbReference>
<dbReference type="KEGG" id="plad:PPGU16_80120"/>
<evidence type="ECO:0000313" key="2">
    <source>
        <dbReference type="Proteomes" id="UP000510888"/>
    </source>
</evidence>
<accession>A0A7I8C2T0</accession>
<keyword evidence="1" id="KW-0614">Plasmid</keyword>
<dbReference type="Gene3D" id="1.10.260.40">
    <property type="entry name" value="lambda repressor-like DNA-binding domains"/>
    <property type="match status" value="1"/>
</dbReference>
<dbReference type="InterPro" id="IPR010982">
    <property type="entry name" value="Lambda_DNA-bd_dom_sf"/>
</dbReference>
<reference evidence="1 2" key="1">
    <citation type="journal article" date="2020" name="Genes (Basel)">
        <title>Genomic Comparison of Insect Gut Symbionts from Divergent Burkholderia Subclades.</title>
        <authorList>
            <person name="Takeshita K."/>
            <person name="Kikuchi Y."/>
        </authorList>
    </citation>
    <scope>NUCLEOTIDE SEQUENCE [LARGE SCALE GENOMIC DNA]</scope>
    <source>
        <strain evidence="1 2">PGU16</strain>
        <plasmid evidence="1 2">PPGU16_p2</plasmid>
    </source>
</reference>
<sequence length="92" mass="10448">MYIGRTFTGAEMNLTDLIRTAHRLAEAQEQGRRITQKEMAARIGVSSRAYSEYQTGTNCPLGMKALLRLLNGLSDREIVRLVREYRDDAAEK</sequence>
<dbReference type="InterPro" id="IPR001387">
    <property type="entry name" value="Cro/C1-type_HTH"/>
</dbReference>
<gene>
    <name evidence="1" type="ORF">PPGU16_80120</name>
</gene>
<protein>
    <submittedName>
        <fullName evidence="1">Uncharacterized protein</fullName>
    </submittedName>
</protein>
<organism evidence="1 2">
    <name type="scientific">Paraburkholderia largidicola</name>
    <dbReference type="NCBI Taxonomy" id="3014751"/>
    <lineage>
        <taxon>Bacteria</taxon>
        <taxon>Pseudomonadati</taxon>
        <taxon>Pseudomonadota</taxon>
        <taxon>Betaproteobacteria</taxon>
        <taxon>Burkholderiales</taxon>
        <taxon>Burkholderiaceae</taxon>
        <taxon>Paraburkholderia</taxon>
    </lineage>
</organism>
<dbReference type="EMBL" id="AP023177">
    <property type="protein sequence ID" value="BCF94945.1"/>
    <property type="molecule type" value="Genomic_DNA"/>
</dbReference>
<evidence type="ECO:0000313" key="1">
    <source>
        <dbReference type="EMBL" id="BCF94945.1"/>
    </source>
</evidence>
<dbReference type="AlphaFoldDB" id="A0A7I8C2T0"/>
<geneLocation type="plasmid" evidence="1 2">
    <name>PPGU16_p2</name>
</geneLocation>
<dbReference type="Proteomes" id="UP000510888">
    <property type="component" value="Plasmid PPGU16_p2"/>
</dbReference>
<proteinExistence type="predicted"/>